<protein>
    <submittedName>
        <fullName evidence="1">Uncharacterized protein</fullName>
    </submittedName>
</protein>
<evidence type="ECO:0000313" key="2">
    <source>
        <dbReference type="Proteomes" id="UP000179243"/>
    </source>
</evidence>
<name>A0A1F7FGM4_UNCRA</name>
<comment type="caution">
    <text evidence="1">The sequence shown here is derived from an EMBL/GenBank/DDBJ whole genome shotgun (WGS) entry which is preliminary data.</text>
</comment>
<dbReference type="Proteomes" id="UP000179243">
    <property type="component" value="Unassembled WGS sequence"/>
</dbReference>
<accession>A0A1F7FGM4</accession>
<gene>
    <name evidence="1" type="ORF">A2519_04205</name>
</gene>
<organism evidence="1 2">
    <name type="scientific">Candidatus Raymondbacteria bacterium RIFOXYD12_FULL_49_13</name>
    <dbReference type="NCBI Taxonomy" id="1817890"/>
    <lineage>
        <taxon>Bacteria</taxon>
        <taxon>Raymondiibacteriota</taxon>
    </lineage>
</organism>
<dbReference type="EMBL" id="MFYX01000046">
    <property type="protein sequence ID" value="OGK05859.1"/>
    <property type="molecule type" value="Genomic_DNA"/>
</dbReference>
<reference evidence="1 2" key="1">
    <citation type="journal article" date="2016" name="Nat. Commun.">
        <title>Thousands of microbial genomes shed light on interconnected biogeochemical processes in an aquifer system.</title>
        <authorList>
            <person name="Anantharaman K."/>
            <person name="Brown C.T."/>
            <person name="Hug L.A."/>
            <person name="Sharon I."/>
            <person name="Castelle C.J."/>
            <person name="Probst A.J."/>
            <person name="Thomas B.C."/>
            <person name="Singh A."/>
            <person name="Wilkins M.J."/>
            <person name="Karaoz U."/>
            <person name="Brodie E.L."/>
            <person name="Williams K.H."/>
            <person name="Hubbard S.S."/>
            <person name="Banfield J.F."/>
        </authorList>
    </citation>
    <scope>NUCLEOTIDE SEQUENCE [LARGE SCALE GENOMIC DNA]</scope>
</reference>
<dbReference type="AlphaFoldDB" id="A0A1F7FGM4"/>
<evidence type="ECO:0000313" key="1">
    <source>
        <dbReference type="EMBL" id="OGK05859.1"/>
    </source>
</evidence>
<proteinExistence type="predicted"/>
<sequence>MAIFKANRGNLLQHWVLCELLTMLKSEFGEKAHLHYIDAYAMAPFSLPEAGGYKSSSHADFEKVRKVLPGRQSLYEFTWQKLSGRSGLPYPSSTVFVATLWQGALSMHLCEIDPAKATDIHAFLALLGKKETIQESEVSQRDWRQGLVLKPADICLIQFDPNRFECNQQTGNDGFTMYPADLDRITGWLNRYATPCVIQLSSYSANNNNSVERIEDTILQKMTPAGFKLLSTVTADGNMASFIIYRGFECKIKDLKTCFNNWLKHHVT</sequence>